<gene>
    <name evidence="1" type="ORF">HaLaN_00168</name>
</gene>
<dbReference type="Proteomes" id="UP000485058">
    <property type="component" value="Unassembled WGS sequence"/>
</dbReference>
<protein>
    <submittedName>
        <fullName evidence="1">Uncharacterized protein</fullName>
    </submittedName>
</protein>
<sequence length="126" mass="13254">MQLHVQLPLVAKAYEVEGLRQAMAGLRSDLNTQLQQALAGEGRSGGTSSGEQAMEVMLALDRHFTAQQAHAAALSQRLGCLEVGCGLAEARSKAAEALAAGLESSLQSALSELRLEKVPRLCLDIA</sequence>
<dbReference type="EMBL" id="BLLF01000005">
    <property type="protein sequence ID" value="GFH05669.1"/>
    <property type="molecule type" value="Genomic_DNA"/>
</dbReference>
<evidence type="ECO:0000313" key="1">
    <source>
        <dbReference type="EMBL" id="GFH05669.1"/>
    </source>
</evidence>
<reference evidence="1 2" key="1">
    <citation type="submission" date="2020-02" db="EMBL/GenBank/DDBJ databases">
        <title>Draft genome sequence of Haematococcus lacustris strain NIES-144.</title>
        <authorList>
            <person name="Morimoto D."/>
            <person name="Nakagawa S."/>
            <person name="Yoshida T."/>
            <person name="Sawayama S."/>
        </authorList>
    </citation>
    <scope>NUCLEOTIDE SEQUENCE [LARGE SCALE GENOMIC DNA]</scope>
    <source>
        <strain evidence="1 2">NIES-144</strain>
    </source>
</reference>
<accession>A0A699YIA2</accession>
<dbReference type="AlphaFoldDB" id="A0A699YIA2"/>
<comment type="caution">
    <text evidence="1">The sequence shown here is derived from an EMBL/GenBank/DDBJ whole genome shotgun (WGS) entry which is preliminary data.</text>
</comment>
<proteinExistence type="predicted"/>
<keyword evidence="2" id="KW-1185">Reference proteome</keyword>
<evidence type="ECO:0000313" key="2">
    <source>
        <dbReference type="Proteomes" id="UP000485058"/>
    </source>
</evidence>
<organism evidence="1 2">
    <name type="scientific">Haematococcus lacustris</name>
    <name type="common">Green alga</name>
    <name type="synonym">Haematococcus pluvialis</name>
    <dbReference type="NCBI Taxonomy" id="44745"/>
    <lineage>
        <taxon>Eukaryota</taxon>
        <taxon>Viridiplantae</taxon>
        <taxon>Chlorophyta</taxon>
        <taxon>core chlorophytes</taxon>
        <taxon>Chlorophyceae</taxon>
        <taxon>CS clade</taxon>
        <taxon>Chlamydomonadales</taxon>
        <taxon>Haematococcaceae</taxon>
        <taxon>Haematococcus</taxon>
    </lineage>
</organism>
<name>A0A699YIA2_HAELA</name>